<dbReference type="Pfam" id="PF13246">
    <property type="entry name" value="Cation_ATPase"/>
    <property type="match status" value="1"/>
</dbReference>
<dbReference type="GO" id="GO:0140352">
    <property type="term" value="P:export from cell"/>
    <property type="evidence" value="ECO:0007669"/>
    <property type="project" value="UniProtKB-ARBA"/>
</dbReference>
<keyword evidence="16 18" id="KW-0472">Membrane</keyword>
<evidence type="ECO:0000259" key="19">
    <source>
        <dbReference type="SMART" id="SM00831"/>
    </source>
</evidence>
<accession>A0A7X2P7D2</accession>
<dbReference type="SFLD" id="SFLDG00002">
    <property type="entry name" value="C1.7:_P-type_atpase_like"/>
    <property type="match status" value="1"/>
</dbReference>
<dbReference type="GO" id="GO:0005524">
    <property type="term" value="F:ATP binding"/>
    <property type="evidence" value="ECO:0007669"/>
    <property type="project" value="UniProtKB-KW"/>
</dbReference>
<dbReference type="SUPFAM" id="SSF81653">
    <property type="entry name" value="Calcium ATPase, transduction domain A"/>
    <property type="match status" value="1"/>
</dbReference>
<dbReference type="InterPro" id="IPR006408">
    <property type="entry name" value="P-type_ATPase_IIB"/>
</dbReference>
<feature type="transmembrane region" description="Helical" evidence="18">
    <location>
        <begin position="812"/>
        <end position="833"/>
    </location>
</feature>
<keyword evidence="4" id="KW-0813">Transport</keyword>
<dbReference type="FunFam" id="3.40.50.1000:FF:000028">
    <property type="entry name" value="Calcium-transporting P-type ATPase, putative"/>
    <property type="match status" value="1"/>
</dbReference>
<dbReference type="InterPro" id="IPR018303">
    <property type="entry name" value="ATPase_P-typ_P_site"/>
</dbReference>
<evidence type="ECO:0000256" key="8">
    <source>
        <dbReference type="ARBA" id="ARBA00022723"/>
    </source>
</evidence>
<dbReference type="PANTHER" id="PTHR24093:SF506">
    <property type="entry name" value="CATION-TRANSPORTING ATPASE PMA1"/>
    <property type="match status" value="1"/>
</dbReference>
<dbReference type="InterPro" id="IPR023299">
    <property type="entry name" value="ATPase_P-typ_cyto_dom_N"/>
</dbReference>
<dbReference type="SFLD" id="SFLDF00027">
    <property type="entry name" value="p-type_atpase"/>
    <property type="match status" value="1"/>
</dbReference>
<dbReference type="GO" id="GO:0046872">
    <property type="term" value="F:metal ion binding"/>
    <property type="evidence" value="ECO:0007669"/>
    <property type="project" value="UniProtKB-KW"/>
</dbReference>
<dbReference type="InterPro" id="IPR001757">
    <property type="entry name" value="P_typ_ATPase"/>
</dbReference>
<evidence type="ECO:0000256" key="5">
    <source>
        <dbReference type="ARBA" id="ARBA00022475"/>
    </source>
</evidence>
<feature type="transmembrane region" description="Helical" evidence="18">
    <location>
        <begin position="283"/>
        <end position="307"/>
    </location>
</feature>
<dbReference type="PANTHER" id="PTHR24093">
    <property type="entry name" value="CATION TRANSPORTING ATPASE"/>
    <property type="match status" value="1"/>
</dbReference>
<dbReference type="Pfam" id="PF00689">
    <property type="entry name" value="Cation_ATPase_C"/>
    <property type="match status" value="1"/>
</dbReference>
<keyword evidence="10" id="KW-0106">Calcium</keyword>
<keyword evidence="13" id="KW-1278">Translocase</keyword>
<keyword evidence="9" id="KW-0547">Nucleotide-binding</keyword>
<evidence type="ECO:0000256" key="12">
    <source>
        <dbReference type="ARBA" id="ARBA00022842"/>
    </source>
</evidence>
<dbReference type="Pfam" id="PF00690">
    <property type="entry name" value="Cation_ATPase_N"/>
    <property type="match status" value="1"/>
</dbReference>
<keyword evidence="5" id="KW-1003">Cell membrane</keyword>
<dbReference type="InterPro" id="IPR004014">
    <property type="entry name" value="ATPase_P-typ_cation-transptr_N"/>
</dbReference>
<gene>
    <name evidence="20" type="ORF">FYJ60_04190</name>
</gene>
<dbReference type="Proteomes" id="UP000466864">
    <property type="component" value="Unassembled WGS sequence"/>
</dbReference>
<dbReference type="NCBIfam" id="TIGR01494">
    <property type="entry name" value="ATPase_P-type"/>
    <property type="match status" value="3"/>
</dbReference>
<organism evidence="20 21">
    <name type="scientific">Bilifractor porci</name>
    <dbReference type="NCBI Taxonomy" id="2606636"/>
    <lineage>
        <taxon>Bacteria</taxon>
        <taxon>Bacillati</taxon>
        <taxon>Bacillota</taxon>
        <taxon>Clostridia</taxon>
        <taxon>Lachnospirales</taxon>
        <taxon>Lachnospiraceae</taxon>
        <taxon>Bilifractor</taxon>
    </lineage>
</organism>
<comment type="caution">
    <text evidence="20">The sequence shown here is derived from an EMBL/GenBank/DDBJ whole genome shotgun (WGS) entry which is preliminary data.</text>
</comment>
<feature type="transmembrane region" description="Helical" evidence="18">
    <location>
        <begin position="253"/>
        <end position="271"/>
    </location>
</feature>
<reference evidence="20 21" key="1">
    <citation type="submission" date="2019-08" db="EMBL/GenBank/DDBJ databases">
        <title>In-depth cultivation of the pig gut microbiome towards novel bacterial diversity and tailored functional studies.</title>
        <authorList>
            <person name="Wylensek D."/>
            <person name="Hitch T.C.A."/>
            <person name="Clavel T."/>
        </authorList>
    </citation>
    <scope>NUCLEOTIDE SEQUENCE [LARGE SCALE GENOMIC DNA]</scope>
    <source>
        <strain evidence="20 21">Oil+RF-744-WCA-WT-13</strain>
    </source>
</reference>
<feature type="transmembrane region" description="Helical" evidence="18">
    <location>
        <begin position="671"/>
        <end position="693"/>
    </location>
</feature>
<dbReference type="FunFam" id="2.70.150.10:FF:000016">
    <property type="entry name" value="Calcium-transporting P-type ATPase putative"/>
    <property type="match status" value="1"/>
</dbReference>
<evidence type="ECO:0000256" key="1">
    <source>
        <dbReference type="ARBA" id="ARBA00004651"/>
    </source>
</evidence>
<dbReference type="Gene3D" id="1.20.1110.10">
    <property type="entry name" value="Calcium-transporting ATPase, transmembrane domain"/>
    <property type="match status" value="1"/>
</dbReference>
<dbReference type="GO" id="GO:0005886">
    <property type="term" value="C:plasma membrane"/>
    <property type="evidence" value="ECO:0007669"/>
    <property type="project" value="UniProtKB-SubCell"/>
</dbReference>
<keyword evidence="12" id="KW-0460">Magnesium</keyword>
<dbReference type="Gene3D" id="2.70.150.10">
    <property type="entry name" value="Calcium-transporting ATPase, cytoplasmic transduction domain A"/>
    <property type="match status" value="1"/>
</dbReference>
<comment type="subcellular location">
    <subcellularLocation>
        <location evidence="1">Cell membrane</location>
        <topology evidence="1">Multi-pass membrane protein</topology>
    </subcellularLocation>
</comment>
<feature type="domain" description="Cation-transporting P-type ATPase N-terminal" evidence="19">
    <location>
        <begin position="3"/>
        <end position="76"/>
    </location>
</feature>
<evidence type="ECO:0000256" key="7">
    <source>
        <dbReference type="ARBA" id="ARBA00022692"/>
    </source>
</evidence>
<dbReference type="FunFam" id="3.40.50.1000:FF:000001">
    <property type="entry name" value="Phospholipid-transporting ATPase IC"/>
    <property type="match status" value="1"/>
</dbReference>
<evidence type="ECO:0000313" key="21">
    <source>
        <dbReference type="Proteomes" id="UP000466864"/>
    </source>
</evidence>
<keyword evidence="7 18" id="KW-0812">Transmembrane</keyword>
<evidence type="ECO:0000313" key="20">
    <source>
        <dbReference type="EMBL" id="MST81511.1"/>
    </source>
</evidence>
<evidence type="ECO:0000256" key="2">
    <source>
        <dbReference type="ARBA" id="ARBA00005675"/>
    </source>
</evidence>
<evidence type="ECO:0000256" key="3">
    <source>
        <dbReference type="ARBA" id="ARBA00012790"/>
    </source>
</evidence>
<evidence type="ECO:0000256" key="16">
    <source>
        <dbReference type="ARBA" id="ARBA00023136"/>
    </source>
</evidence>
<dbReference type="SFLD" id="SFLDS00003">
    <property type="entry name" value="Haloacid_Dehalogenase"/>
    <property type="match status" value="1"/>
</dbReference>
<comment type="catalytic activity">
    <reaction evidence="17">
        <text>Ca(2+)(in) + ATP + H2O = Ca(2+)(out) + ADP + phosphate + H(+)</text>
        <dbReference type="Rhea" id="RHEA:18105"/>
        <dbReference type="ChEBI" id="CHEBI:15377"/>
        <dbReference type="ChEBI" id="CHEBI:15378"/>
        <dbReference type="ChEBI" id="CHEBI:29108"/>
        <dbReference type="ChEBI" id="CHEBI:30616"/>
        <dbReference type="ChEBI" id="CHEBI:43474"/>
        <dbReference type="ChEBI" id="CHEBI:456216"/>
        <dbReference type="EC" id="7.2.2.10"/>
    </reaction>
</comment>
<dbReference type="RefSeq" id="WP_154457314.1">
    <property type="nucleotide sequence ID" value="NZ_VUMV01000002.1"/>
</dbReference>
<keyword evidence="14 18" id="KW-1133">Transmembrane helix</keyword>
<dbReference type="SUPFAM" id="SSF81660">
    <property type="entry name" value="Metal cation-transporting ATPase, ATP-binding domain N"/>
    <property type="match status" value="1"/>
</dbReference>
<feature type="transmembrane region" description="Helical" evidence="18">
    <location>
        <begin position="746"/>
        <end position="767"/>
    </location>
</feature>
<evidence type="ECO:0000256" key="17">
    <source>
        <dbReference type="ARBA" id="ARBA00048694"/>
    </source>
</evidence>
<evidence type="ECO:0000256" key="10">
    <source>
        <dbReference type="ARBA" id="ARBA00022837"/>
    </source>
</evidence>
<feature type="transmembrane region" description="Helical" evidence="18">
    <location>
        <begin position="60"/>
        <end position="77"/>
    </location>
</feature>
<dbReference type="Pfam" id="PF00122">
    <property type="entry name" value="E1-E2_ATPase"/>
    <property type="match status" value="1"/>
</dbReference>
<dbReference type="Gene3D" id="3.40.50.1000">
    <property type="entry name" value="HAD superfamily/HAD-like"/>
    <property type="match status" value="1"/>
</dbReference>
<name>A0A7X2P7D2_9FIRM</name>
<feature type="transmembrane region" description="Helical" evidence="18">
    <location>
        <begin position="845"/>
        <end position="865"/>
    </location>
</feature>
<dbReference type="SMART" id="SM00831">
    <property type="entry name" value="Cation_ATPase_N"/>
    <property type="match status" value="1"/>
</dbReference>
<protein>
    <recommendedName>
        <fullName evidence="3">P-type Ca(2+) transporter</fullName>
        <ecNumber evidence="3">7.2.2.10</ecNumber>
    </recommendedName>
</protein>
<dbReference type="InterPro" id="IPR059000">
    <property type="entry name" value="ATPase_P-type_domA"/>
</dbReference>
<keyword evidence="11" id="KW-0067">ATP-binding</keyword>
<dbReference type="AlphaFoldDB" id="A0A7X2P7D2"/>
<dbReference type="SUPFAM" id="SSF56784">
    <property type="entry name" value="HAD-like"/>
    <property type="match status" value="1"/>
</dbReference>
<evidence type="ECO:0000256" key="14">
    <source>
        <dbReference type="ARBA" id="ARBA00022989"/>
    </source>
</evidence>
<dbReference type="InterPro" id="IPR023214">
    <property type="entry name" value="HAD_sf"/>
</dbReference>
<dbReference type="InterPro" id="IPR036412">
    <property type="entry name" value="HAD-like_sf"/>
</dbReference>
<dbReference type="NCBIfam" id="TIGR01517">
    <property type="entry name" value="ATPase-IIB_Ca"/>
    <property type="match status" value="1"/>
</dbReference>
<dbReference type="InterPro" id="IPR023298">
    <property type="entry name" value="ATPase_P-typ_TM_dom_sf"/>
</dbReference>
<evidence type="ECO:0000256" key="18">
    <source>
        <dbReference type="SAM" id="Phobius"/>
    </source>
</evidence>
<evidence type="ECO:0000256" key="9">
    <source>
        <dbReference type="ARBA" id="ARBA00022741"/>
    </source>
</evidence>
<keyword evidence="6" id="KW-0109">Calcium transport</keyword>
<keyword evidence="15" id="KW-0406">Ion transport</keyword>
<dbReference type="SUPFAM" id="SSF81665">
    <property type="entry name" value="Calcium ATPase, transmembrane domain M"/>
    <property type="match status" value="1"/>
</dbReference>
<sequence>MAEVYEKDLSELQAELGSRDTGLSEQEAGERLQKYGKNELEKAGKKNVFQKFLDELKDPMLIMLLAAAVVSAVTNAVSGESMAEVFIILIVVGLNAALGVFQESKAENAVEALQKMTAATCHVIRDGKQEEVPSSSLVPGDVVLLEAGDMVPADGRLLEAESLRIDESSLTGESVPVQKLVKMVKQEDSGEVSLGDRKNMAFMGSSVSYGRGKLLVTDTGMRTEMGKIADVLNQTEDSETPLQKKLNELGKKLSVMVILICVFIFVFDMVMAPERNLSTVLQIFMIAVSLAVAAIPEGLATVVTLVLSLGVTRMSKANAIVRRLTAVEALGCTNVICSDKTGTLTQNRMTVVRTFGDRKLLAEAMSLCSDAQADEDGAVQGEPTEAALVAFAEKEGFHKKQAEKTMPRIAECPFDSSRKMMTTFHRTEKGIIQYTKGAPDVVLGRCATWIRDGKELPLDEEGRRIIRDQVSAMAADALRVLAAAKRSYKTLPENHSPEQAEQNLCFIGLAGMMDPVRKEVPDALRKCREAGIRPVMITGDHRDTAAAIARELGIIQEDSEVKTGAELDRISDEELYRDIDKYHVYARVKPEHKVRIVNAWKKRGAITAMTGDGVNDAPSVKSADIGIGMGITGTDVTKNAADLILTDDNYATIVRAVEEGRQIYDNIRKAIQFLLSTNISEVIIVFLFTLLRFNTFRPMHLLFINLLTDCFPAMALGMESEEKDVMKRPPRKSDDSVFSGGMGRDIAYQGSLVAVLVLISYLFGSFAQLGEPGHSVTGLTMAFVTLNLCEIFHSFNMRSRIHSVFTLGSQNLTLWLSGVSGFVLTTLAVKIPAAAKVLQLEDLSWGLYGTAVLIAFLVIPVVEIVKAVQRALRRKKTASA</sequence>
<dbReference type="InterPro" id="IPR044492">
    <property type="entry name" value="P_typ_ATPase_HD_dom"/>
</dbReference>
<comment type="similarity">
    <text evidence="2">Belongs to the cation transport ATPase (P-type) (TC 3.A.3) family. Type IIA subfamily.</text>
</comment>
<dbReference type="InterPro" id="IPR006068">
    <property type="entry name" value="ATPase_P-typ_cation-transptr_C"/>
</dbReference>
<dbReference type="PRINTS" id="PR00119">
    <property type="entry name" value="CATATPASE"/>
</dbReference>
<dbReference type="InterPro" id="IPR008250">
    <property type="entry name" value="ATPase_P-typ_transduc_dom_A_sf"/>
</dbReference>
<dbReference type="PROSITE" id="PS00154">
    <property type="entry name" value="ATPASE_E1_E2"/>
    <property type="match status" value="1"/>
</dbReference>
<evidence type="ECO:0000256" key="13">
    <source>
        <dbReference type="ARBA" id="ARBA00022967"/>
    </source>
</evidence>
<dbReference type="EMBL" id="VUMV01000002">
    <property type="protein sequence ID" value="MST81511.1"/>
    <property type="molecule type" value="Genomic_DNA"/>
</dbReference>
<dbReference type="Gene3D" id="3.40.1110.10">
    <property type="entry name" value="Calcium-transporting ATPase, cytoplasmic domain N"/>
    <property type="match status" value="1"/>
</dbReference>
<keyword evidence="21" id="KW-1185">Reference proteome</keyword>
<proteinExistence type="inferred from homology"/>
<dbReference type="GO" id="GO:0016887">
    <property type="term" value="F:ATP hydrolysis activity"/>
    <property type="evidence" value="ECO:0007669"/>
    <property type="project" value="InterPro"/>
</dbReference>
<dbReference type="PRINTS" id="PR00120">
    <property type="entry name" value="HATPASE"/>
</dbReference>
<evidence type="ECO:0000256" key="11">
    <source>
        <dbReference type="ARBA" id="ARBA00022840"/>
    </source>
</evidence>
<dbReference type="EC" id="7.2.2.10" evidence="3"/>
<evidence type="ECO:0000256" key="4">
    <source>
        <dbReference type="ARBA" id="ARBA00022448"/>
    </source>
</evidence>
<keyword evidence="8" id="KW-0479">Metal-binding</keyword>
<evidence type="ECO:0000256" key="6">
    <source>
        <dbReference type="ARBA" id="ARBA00022568"/>
    </source>
</evidence>
<feature type="transmembrane region" description="Helical" evidence="18">
    <location>
        <begin position="83"/>
        <end position="101"/>
    </location>
</feature>
<dbReference type="GO" id="GO:0005388">
    <property type="term" value="F:P-type calcium transporter activity"/>
    <property type="evidence" value="ECO:0007669"/>
    <property type="project" value="UniProtKB-EC"/>
</dbReference>
<evidence type="ECO:0000256" key="15">
    <source>
        <dbReference type="ARBA" id="ARBA00023065"/>
    </source>
</evidence>